<dbReference type="PROSITE" id="PS50164">
    <property type="entry name" value="GIY_YIG"/>
    <property type="match status" value="1"/>
</dbReference>
<dbReference type="InterPro" id="IPR006350">
    <property type="entry name" value="Intron_endoG1"/>
</dbReference>
<dbReference type="SMART" id="SM00465">
    <property type="entry name" value="GIYc"/>
    <property type="match status" value="1"/>
</dbReference>
<protein>
    <submittedName>
        <fullName evidence="2">GIY-YIG endonuclease</fullName>
    </submittedName>
</protein>
<geneLocation type="mitochondrion" evidence="2"/>
<keyword evidence="2" id="KW-0496">Mitochondrion</keyword>
<dbReference type="CDD" id="cd10445">
    <property type="entry name" value="GIY-YIG_bI1_like"/>
    <property type="match status" value="1"/>
</dbReference>
<name>A0A291LI84_9PEZI</name>
<dbReference type="NCBIfam" id="TIGR01453">
    <property type="entry name" value="grpIintron_endo"/>
    <property type="match status" value="1"/>
</dbReference>
<keyword evidence="2" id="KW-0540">Nuclease</keyword>
<dbReference type="EMBL" id="KY575055">
    <property type="protein sequence ID" value="ATI20267.1"/>
    <property type="molecule type" value="Genomic_DNA"/>
</dbReference>
<organism evidence="2">
    <name type="scientific">Juglanconis sp</name>
    <dbReference type="NCBI Taxonomy" id="2041886"/>
    <lineage>
        <taxon>Eukaryota</taxon>
        <taxon>Fungi</taxon>
        <taxon>Dikarya</taxon>
        <taxon>Ascomycota</taxon>
        <taxon>Pezizomycotina</taxon>
        <taxon>Sordariomycetes</taxon>
        <taxon>Sordariomycetidae</taxon>
        <taxon>Diaporthales</taxon>
        <taxon>Juglanconidaceae</taxon>
        <taxon>Juglanconis</taxon>
    </lineage>
</organism>
<dbReference type="Gene3D" id="3.40.1440.10">
    <property type="entry name" value="GIY-YIG endonuclease"/>
    <property type="match status" value="1"/>
</dbReference>
<accession>A0A291LI84</accession>
<evidence type="ECO:0000313" key="2">
    <source>
        <dbReference type="EMBL" id="ATI20267.1"/>
    </source>
</evidence>
<keyword evidence="2" id="KW-0255">Endonuclease</keyword>
<evidence type="ECO:0000259" key="1">
    <source>
        <dbReference type="PROSITE" id="PS50164"/>
    </source>
</evidence>
<dbReference type="GO" id="GO:0004519">
    <property type="term" value="F:endonuclease activity"/>
    <property type="evidence" value="ECO:0007669"/>
    <property type="project" value="UniProtKB-KW"/>
</dbReference>
<dbReference type="SUPFAM" id="SSF82771">
    <property type="entry name" value="GIY-YIG endonuclease"/>
    <property type="match status" value="1"/>
</dbReference>
<keyword evidence="2" id="KW-0378">Hydrolase</keyword>
<reference evidence="2" key="1">
    <citation type="submission" date="2017-02" db="EMBL/GenBank/DDBJ databases">
        <title>Fungal Comparative Genomics of Melanconis species and Ophiognomonia clavigignenti-juglandacearum at Different Phylogenetic Distances.</title>
        <authorList>
            <person name="Demers J.E."/>
            <person name="Castlebury L.A."/>
        </authorList>
    </citation>
    <scope>NUCLEOTIDE SEQUENCE</scope>
    <source>
        <strain evidence="2">DMW523</strain>
    </source>
</reference>
<sequence>MSFTASLQFCRFYVAESSNKNNSKDITPVVIYPNADLSKSRILADNLNTICVYRWVNKINGDIYVGSSTNLRVRLYTYYSLGSLSQSSRIIDRALLKYGYSNFSFEILEYCTKENVIEREQYYIDFFKPVYNIVEKAGSTLGYKHTDLPRRGWSGRRARSSPPGLIKATLRS</sequence>
<dbReference type="InterPro" id="IPR035901">
    <property type="entry name" value="GIY-YIG_endonuc_sf"/>
</dbReference>
<dbReference type="InterPro" id="IPR000305">
    <property type="entry name" value="GIY-YIG_endonuc"/>
</dbReference>
<proteinExistence type="predicted"/>
<feature type="domain" description="GIY-YIG" evidence="1">
    <location>
        <begin position="48"/>
        <end position="133"/>
    </location>
</feature>
<gene>
    <name evidence="2" type="primary">orf172</name>
</gene>
<dbReference type="Pfam" id="PF01541">
    <property type="entry name" value="GIY-YIG"/>
    <property type="match status" value="1"/>
</dbReference>
<dbReference type="AlphaFoldDB" id="A0A291LI84"/>